<proteinExistence type="predicted"/>
<evidence type="ECO:0000313" key="1">
    <source>
        <dbReference type="EMBL" id="SHL41103.1"/>
    </source>
</evidence>
<gene>
    <name evidence="1" type="ORF">SAMN05444414_11348</name>
</gene>
<dbReference type="STRING" id="1054996.SAMN05444414_11348"/>
<accession>A0A1M7AE79</accession>
<dbReference type="AlphaFoldDB" id="A0A1M7AE79"/>
<reference evidence="2" key="1">
    <citation type="submission" date="2016-11" db="EMBL/GenBank/DDBJ databases">
        <authorList>
            <person name="Varghese N."/>
            <person name="Submissions S."/>
        </authorList>
    </citation>
    <scope>NUCLEOTIDE SEQUENCE [LARGE SCALE GENOMIC DNA]</scope>
    <source>
        <strain evidence="2">DSM 29327</strain>
    </source>
</reference>
<dbReference type="Proteomes" id="UP000184191">
    <property type="component" value="Unassembled WGS sequence"/>
</dbReference>
<protein>
    <submittedName>
        <fullName evidence="1">Uncharacterized protein</fullName>
    </submittedName>
</protein>
<keyword evidence="2" id="KW-1185">Reference proteome</keyword>
<dbReference type="OrthoDB" id="7738517at2"/>
<dbReference type="RefSeq" id="WP_073198401.1">
    <property type="nucleotide sequence ID" value="NZ_FRBN01000013.1"/>
</dbReference>
<sequence length="254" mass="26688">MTAPPRAETRILIGAGSFADASTALKILGRLAGGVNVAFGGLLIEDRDMLNICQIPNQRVVSASGTLVFAPSPAQLRTVLEADAKAFQRSLAEVAGLAGAAWSFEHSIGELVQQSLTASAGWDIVVVGHRSVHPMRGKIISLRATPVADDALEAFSDRLAKALGADHLVFSVGEQSDGPPRSHVFADLDGALAALARMNVQAVLLDLAHGPVRTPDQLRQVLEVARCPLFVFGAAGSGDQLEHSTQIPPSRDRP</sequence>
<organism evidence="1 2">
    <name type="scientific">Roseovarius marisflavi</name>
    <dbReference type="NCBI Taxonomy" id="1054996"/>
    <lineage>
        <taxon>Bacteria</taxon>
        <taxon>Pseudomonadati</taxon>
        <taxon>Pseudomonadota</taxon>
        <taxon>Alphaproteobacteria</taxon>
        <taxon>Rhodobacterales</taxon>
        <taxon>Roseobacteraceae</taxon>
        <taxon>Roseovarius</taxon>
    </lineage>
</organism>
<name>A0A1M7AE79_9RHOB</name>
<dbReference type="EMBL" id="FRBN01000013">
    <property type="protein sequence ID" value="SHL41103.1"/>
    <property type="molecule type" value="Genomic_DNA"/>
</dbReference>
<evidence type="ECO:0000313" key="2">
    <source>
        <dbReference type="Proteomes" id="UP000184191"/>
    </source>
</evidence>